<evidence type="ECO:0000256" key="5">
    <source>
        <dbReference type="ARBA" id="ARBA00022840"/>
    </source>
</evidence>
<evidence type="ECO:0000256" key="9">
    <source>
        <dbReference type="ARBA" id="ARBA00034808"/>
    </source>
</evidence>
<evidence type="ECO:0000256" key="6">
    <source>
        <dbReference type="ARBA" id="ARBA00023125"/>
    </source>
</evidence>
<sequence>MEVIEGLNEKQAEAVLYFGSPLLVLAGAGSGKTKVITHKIIFLIKELEIPLDRILAITFTNKAASEMKERVKNYLGLEEEPQWISTFHSFCVKVLRSEAESIGYSRDFIIYDEEDSKKAIKDVVKELNLNSDLYKPERVKHIFSNIKQSLDDTVLEFYSFTMPHLPEIYKKYEEHLAFSNAMDFDDLLINVVKLFNQNPDILKRWQNRFDYILVDEYQDTNKVQHQILKLLVGDRDCITVVGDPQQCIYTWRGANPENILEFEKDFPGTKIIKLERNYRSTEKILSIANKVISGSKGRWKEKILKLWTDRKGGEDIYLIRLDTDKHESGFIGKMIKKIISDEGYSYRDFAVLIRMSYVSRNIEEAFINLKIPYQIVGGVKFFERAEVKDILAYLRFALLPKDTQAFKRIINLPSRGIGDKTIEKIRSFYERDWLQALEDSYNHLSPKIRMRVQEFLEIIETVRKYGNEKPSQMAKYVFDAINYEEYLVSKYPKDYEDRIANVNELFNALKEVERSGKSLLEFLEESSLSQAQDSIQEENSVKIMTVHASKGLEFPVVFIAGLEEGIFPSGRSFEDIEQMEEERRLFYVAITRAKEKLFLTYSKYRAGYGSHYNETKPSRFLQDIKDDLKIISTQRAVRKRSDKVNTTVSSDDLKVGQAVKHDIFGKGVITKIDGNKAVVIFEKVGEKTIRKDFLKI</sequence>
<dbReference type="EC" id="5.6.2.4" evidence="9"/>
<dbReference type="GO" id="GO:0003677">
    <property type="term" value="F:DNA binding"/>
    <property type="evidence" value="ECO:0007669"/>
    <property type="project" value="UniProtKB-KW"/>
</dbReference>
<comment type="catalytic activity">
    <reaction evidence="11">
        <text>ATP + H2O = ADP + phosphate + H(+)</text>
        <dbReference type="Rhea" id="RHEA:13065"/>
        <dbReference type="ChEBI" id="CHEBI:15377"/>
        <dbReference type="ChEBI" id="CHEBI:15378"/>
        <dbReference type="ChEBI" id="CHEBI:30616"/>
        <dbReference type="ChEBI" id="CHEBI:43474"/>
        <dbReference type="ChEBI" id="CHEBI:456216"/>
        <dbReference type="EC" id="5.6.2.4"/>
    </reaction>
</comment>
<evidence type="ECO:0000313" key="16">
    <source>
        <dbReference type="Proteomes" id="UP000001366"/>
    </source>
</evidence>
<dbReference type="PROSITE" id="PS51217">
    <property type="entry name" value="UVRD_HELICASE_CTER"/>
    <property type="match status" value="1"/>
</dbReference>
<reference evidence="15 16" key="1">
    <citation type="journal article" date="2009" name="J. Bacteriol.">
        <title>Complete and draft genome sequences of six members of the Aquificales.</title>
        <authorList>
            <person name="Reysenbach A.L."/>
            <person name="Hamamura N."/>
            <person name="Podar M."/>
            <person name="Griffiths E."/>
            <person name="Ferreira S."/>
            <person name="Hochstein R."/>
            <person name="Heidelberg J."/>
            <person name="Johnson J."/>
            <person name="Mead D."/>
            <person name="Pohorille A."/>
            <person name="Sarmiento M."/>
            <person name="Schweighofer K."/>
            <person name="Seshadri R."/>
            <person name="Voytek M.A."/>
        </authorList>
    </citation>
    <scope>NUCLEOTIDE SEQUENCE [LARGE SCALE GENOMIC DNA]</scope>
    <source>
        <strain evidence="16">DSM 14350 / EX-H1</strain>
    </source>
</reference>
<comment type="catalytic activity">
    <reaction evidence="8">
        <text>Couples ATP hydrolysis with the unwinding of duplex DNA by translocating in the 3'-5' direction.</text>
        <dbReference type="EC" id="5.6.2.4"/>
    </reaction>
</comment>
<keyword evidence="16" id="KW-1185">Reference proteome</keyword>
<evidence type="ECO:0000256" key="7">
    <source>
        <dbReference type="ARBA" id="ARBA00023235"/>
    </source>
</evidence>
<dbReference type="OrthoDB" id="9810135at2"/>
<evidence type="ECO:0000256" key="8">
    <source>
        <dbReference type="ARBA" id="ARBA00034617"/>
    </source>
</evidence>
<dbReference type="AlphaFoldDB" id="C0QQ32"/>
<dbReference type="Pfam" id="PF13361">
    <property type="entry name" value="UvrD_C"/>
    <property type="match status" value="1"/>
</dbReference>
<protein>
    <recommendedName>
        <fullName evidence="9">DNA 3'-5' helicase</fullName>
        <ecNumber evidence="9">5.6.2.4</ecNumber>
    </recommendedName>
    <alternativeName>
        <fullName evidence="10">DNA 3'-5' helicase II</fullName>
    </alternativeName>
</protein>
<organism evidence="15 16">
    <name type="scientific">Persephonella marina (strain DSM 14350 / EX-H1)</name>
    <dbReference type="NCBI Taxonomy" id="123214"/>
    <lineage>
        <taxon>Bacteria</taxon>
        <taxon>Pseudomonadati</taxon>
        <taxon>Aquificota</taxon>
        <taxon>Aquificia</taxon>
        <taxon>Aquificales</taxon>
        <taxon>Hydrogenothermaceae</taxon>
        <taxon>Persephonella</taxon>
    </lineage>
</organism>
<gene>
    <name evidence="15" type="ordered locus">PERMA_0992</name>
</gene>
<dbReference type="STRING" id="123214.PERMA_0992"/>
<evidence type="ECO:0000256" key="2">
    <source>
        <dbReference type="ARBA" id="ARBA00022741"/>
    </source>
</evidence>
<dbReference type="Gene3D" id="1.10.10.160">
    <property type="match status" value="1"/>
</dbReference>
<keyword evidence="4 12" id="KW-0347">Helicase</keyword>
<evidence type="ECO:0000256" key="3">
    <source>
        <dbReference type="ARBA" id="ARBA00022801"/>
    </source>
</evidence>
<dbReference type="GO" id="GO:0016887">
    <property type="term" value="F:ATP hydrolysis activity"/>
    <property type="evidence" value="ECO:0007669"/>
    <property type="project" value="RHEA"/>
</dbReference>
<dbReference type="GO" id="GO:0033202">
    <property type="term" value="C:DNA helicase complex"/>
    <property type="evidence" value="ECO:0007669"/>
    <property type="project" value="TreeGrafter"/>
</dbReference>
<dbReference type="GO" id="GO:0005524">
    <property type="term" value="F:ATP binding"/>
    <property type="evidence" value="ECO:0007669"/>
    <property type="project" value="UniProtKB-UniRule"/>
</dbReference>
<dbReference type="HOGENOM" id="CLU_004585_5_5_0"/>
<dbReference type="CDD" id="cd17932">
    <property type="entry name" value="DEXQc_UvrD"/>
    <property type="match status" value="1"/>
</dbReference>
<dbReference type="GO" id="GO:0005829">
    <property type="term" value="C:cytosol"/>
    <property type="evidence" value="ECO:0007669"/>
    <property type="project" value="TreeGrafter"/>
</dbReference>
<dbReference type="SUPFAM" id="SSF52540">
    <property type="entry name" value="P-loop containing nucleoside triphosphate hydrolases"/>
    <property type="match status" value="1"/>
</dbReference>
<keyword evidence="3 12" id="KW-0378">Hydrolase</keyword>
<dbReference type="PaxDb" id="123214-PERMA_0992"/>
<dbReference type="GO" id="GO:0043138">
    <property type="term" value="F:3'-5' DNA helicase activity"/>
    <property type="evidence" value="ECO:0007669"/>
    <property type="project" value="UniProtKB-EC"/>
</dbReference>
<dbReference type="EMBL" id="CP001230">
    <property type="protein sequence ID" value="ACO03570.1"/>
    <property type="molecule type" value="Genomic_DNA"/>
</dbReference>
<dbReference type="InterPro" id="IPR014016">
    <property type="entry name" value="UvrD-like_ATP-bd"/>
</dbReference>
<accession>C0QQ32</accession>
<evidence type="ECO:0000256" key="10">
    <source>
        <dbReference type="ARBA" id="ARBA00034923"/>
    </source>
</evidence>
<dbReference type="InterPro" id="IPR013986">
    <property type="entry name" value="DExx_box_DNA_helicase_dom_sf"/>
</dbReference>
<dbReference type="KEGG" id="pmx:PERMA_0992"/>
<evidence type="ECO:0000313" key="15">
    <source>
        <dbReference type="EMBL" id="ACO03570.1"/>
    </source>
</evidence>
<evidence type="ECO:0000259" key="13">
    <source>
        <dbReference type="PROSITE" id="PS51198"/>
    </source>
</evidence>
<dbReference type="GO" id="GO:0000725">
    <property type="term" value="P:recombinational repair"/>
    <property type="evidence" value="ECO:0007669"/>
    <property type="project" value="TreeGrafter"/>
</dbReference>
<feature type="domain" description="UvrD-like helicase C-terminal" evidence="14">
    <location>
        <begin position="282"/>
        <end position="551"/>
    </location>
</feature>
<evidence type="ECO:0000259" key="14">
    <source>
        <dbReference type="PROSITE" id="PS51217"/>
    </source>
</evidence>
<keyword evidence="7" id="KW-0413">Isomerase</keyword>
<dbReference type="Gene3D" id="3.40.50.300">
    <property type="entry name" value="P-loop containing nucleotide triphosphate hydrolases"/>
    <property type="match status" value="2"/>
</dbReference>
<dbReference type="eggNOG" id="COG0210">
    <property type="taxonomic scope" value="Bacteria"/>
</dbReference>
<feature type="binding site" evidence="12">
    <location>
        <begin position="26"/>
        <end position="33"/>
    </location>
    <ligand>
        <name>ATP</name>
        <dbReference type="ChEBI" id="CHEBI:30616"/>
    </ligand>
</feature>
<dbReference type="RefSeq" id="WP_012675809.1">
    <property type="nucleotide sequence ID" value="NC_012440.1"/>
</dbReference>
<dbReference type="InterPro" id="IPR014017">
    <property type="entry name" value="DNA_helicase_UvrD-like_C"/>
</dbReference>
<keyword evidence="6" id="KW-0238">DNA-binding</keyword>
<evidence type="ECO:0000256" key="4">
    <source>
        <dbReference type="ARBA" id="ARBA00022806"/>
    </source>
</evidence>
<dbReference type="Pfam" id="PF00580">
    <property type="entry name" value="UvrD-helicase"/>
    <property type="match status" value="1"/>
</dbReference>
<evidence type="ECO:0000256" key="12">
    <source>
        <dbReference type="PROSITE-ProRule" id="PRU00560"/>
    </source>
</evidence>
<evidence type="ECO:0000256" key="1">
    <source>
        <dbReference type="ARBA" id="ARBA00009922"/>
    </source>
</evidence>
<feature type="domain" description="UvrD-like helicase ATP-binding" evidence="13">
    <location>
        <begin position="5"/>
        <end position="281"/>
    </location>
</feature>
<keyword evidence="2 12" id="KW-0547">Nucleotide-binding</keyword>
<evidence type="ECO:0000256" key="11">
    <source>
        <dbReference type="ARBA" id="ARBA00048988"/>
    </source>
</evidence>
<keyword evidence="5 12" id="KW-0067">ATP-binding</keyword>
<proteinExistence type="inferred from homology"/>
<name>C0QQ32_PERMH</name>
<dbReference type="CDD" id="cd18807">
    <property type="entry name" value="SF1_C_UvrD"/>
    <property type="match status" value="1"/>
</dbReference>
<dbReference type="Proteomes" id="UP000001366">
    <property type="component" value="Chromosome"/>
</dbReference>
<dbReference type="InterPro" id="IPR027417">
    <property type="entry name" value="P-loop_NTPase"/>
</dbReference>
<dbReference type="PANTHER" id="PTHR11070">
    <property type="entry name" value="UVRD / RECB / PCRA DNA HELICASE FAMILY MEMBER"/>
    <property type="match status" value="1"/>
</dbReference>
<dbReference type="InterPro" id="IPR000212">
    <property type="entry name" value="DNA_helicase_UvrD/REP"/>
</dbReference>
<dbReference type="PANTHER" id="PTHR11070:SF2">
    <property type="entry name" value="ATP-DEPENDENT DNA HELICASE SRS2"/>
    <property type="match status" value="1"/>
</dbReference>
<dbReference type="PROSITE" id="PS51198">
    <property type="entry name" value="UVRD_HELICASE_ATP_BIND"/>
    <property type="match status" value="1"/>
</dbReference>
<comment type="similarity">
    <text evidence="1">Belongs to the helicase family. UvrD subfamily.</text>
</comment>
<dbReference type="Gene3D" id="1.10.486.10">
    <property type="entry name" value="PCRA, domain 4"/>
    <property type="match status" value="1"/>
</dbReference>